<feature type="domain" description="Polymerase beta nucleotidyltransferase" evidence="1">
    <location>
        <begin position="21"/>
        <end position="95"/>
    </location>
</feature>
<dbReference type="Proteomes" id="UP000824133">
    <property type="component" value="Unassembled WGS sequence"/>
</dbReference>
<name>A0A9D2CHB3_9ACTN</name>
<dbReference type="CDD" id="cd05403">
    <property type="entry name" value="NT_KNTase_like"/>
    <property type="match status" value="1"/>
</dbReference>
<dbReference type="Gene3D" id="3.30.460.10">
    <property type="entry name" value="Beta Polymerase, domain 2"/>
    <property type="match status" value="1"/>
</dbReference>
<gene>
    <name evidence="2" type="ORF">IAA42_00905</name>
</gene>
<organism evidence="2 3">
    <name type="scientific">Candidatus Olsenella excrementavium</name>
    <dbReference type="NCBI Taxonomy" id="2838709"/>
    <lineage>
        <taxon>Bacteria</taxon>
        <taxon>Bacillati</taxon>
        <taxon>Actinomycetota</taxon>
        <taxon>Coriobacteriia</taxon>
        <taxon>Coriobacteriales</taxon>
        <taxon>Atopobiaceae</taxon>
        <taxon>Olsenella</taxon>
    </lineage>
</organism>
<dbReference type="EMBL" id="DXCP01000005">
    <property type="protein sequence ID" value="HIY78992.1"/>
    <property type="molecule type" value="Genomic_DNA"/>
</dbReference>
<comment type="caution">
    <text evidence="2">The sequence shown here is derived from an EMBL/GenBank/DDBJ whole genome shotgun (WGS) entry which is preliminary data.</text>
</comment>
<accession>A0A9D2CHB3</accession>
<dbReference type="SUPFAM" id="SSF81301">
    <property type="entry name" value="Nucleotidyltransferase"/>
    <property type="match status" value="1"/>
</dbReference>
<proteinExistence type="predicted"/>
<reference evidence="2" key="2">
    <citation type="submission" date="2021-04" db="EMBL/GenBank/DDBJ databases">
        <authorList>
            <person name="Gilroy R."/>
        </authorList>
    </citation>
    <scope>NUCLEOTIDE SEQUENCE</scope>
    <source>
        <strain evidence="2">ChiHjej10B9-743</strain>
    </source>
</reference>
<dbReference type="AlphaFoldDB" id="A0A9D2CHB3"/>
<dbReference type="InterPro" id="IPR043519">
    <property type="entry name" value="NT_sf"/>
</dbReference>
<evidence type="ECO:0000259" key="1">
    <source>
        <dbReference type="Pfam" id="PF18765"/>
    </source>
</evidence>
<protein>
    <submittedName>
        <fullName evidence="2">Nucleotidyltransferase domain-containing protein</fullName>
    </submittedName>
</protein>
<sequence length="97" mass="10925">MAAVPIEQVYRQIVEFARAAGARRVVLFGSRARGTNQPRSDIDLAVEGCPDFPDLEDRLQNELWSLLRLDVVNLDDPVSDDLRAEIARDGKVLYEEV</sequence>
<dbReference type="Pfam" id="PF18765">
    <property type="entry name" value="Polbeta"/>
    <property type="match status" value="1"/>
</dbReference>
<evidence type="ECO:0000313" key="2">
    <source>
        <dbReference type="EMBL" id="HIY78992.1"/>
    </source>
</evidence>
<evidence type="ECO:0000313" key="3">
    <source>
        <dbReference type="Proteomes" id="UP000824133"/>
    </source>
</evidence>
<reference evidence="2" key="1">
    <citation type="journal article" date="2021" name="PeerJ">
        <title>Extensive microbial diversity within the chicken gut microbiome revealed by metagenomics and culture.</title>
        <authorList>
            <person name="Gilroy R."/>
            <person name="Ravi A."/>
            <person name="Getino M."/>
            <person name="Pursley I."/>
            <person name="Horton D.L."/>
            <person name="Alikhan N.F."/>
            <person name="Baker D."/>
            <person name="Gharbi K."/>
            <person name="Hall N."/>
            <person name="Watson M."/>
            <person name="Adriaenssens E.M."/>
            <person name="Foster-Nyarko E."/>
            <person name="Jarju S."/>
            <person name="Secka A."/>
            <person name="Antonio M."/>
            <person name="Oren A."/>
            <person name="Chaudhuri R.R."/>
            <person name="La Ragione R."/>
            <person name="Hildebrand F."/>
            <person name="Pallen M.J."/>
        </authorList>
    </citation>
    <scope>NUCLEOTIDE SEQUENCE</scope>
    <source>
        <strain evidence="2">ChiHjej10B9-743</strain>
    </source>
</reference>
<dbReference type="InterPro" id="IPR041633">
    <property type="entry name" value="Polbeta"/>
</dbReference>